<keyword evidence="3" id="KW-1133">Transmembrane helix</keyword>
<gene>
    <name evidence="4" type="ORF">FM101_10855</name>
</gene>
<dbReference type="RefSeq" id="WP_241895422.1">
    <property type="nucleotide sequence ID" value="NZ_FUHW01000038.1"/>
</dbReference>
<accession>A0A1R4GJ34</accession>
<dbReference type="Proteomes" id="UP000195913">
    <property type="component" value="Unassembled WGS sequence"/>
</dbReference>
<proteinExistence type="predicted"/>
<keyword evidence="4" id="KW-0131">Cell cycle</keyword>
<evidence type="ECO:0000313" key="5">
    <source>
        <dbReference type="Proteomes" id="UP000195913"/>
    </source>
</evidence>
<feature type="transmembrane region" description="Helical" evidence="3">
    <location>
        <begin position="185"/>
        <end position="207"/>
    </location>
</feature>
<feature type="compositionally biased region" description="Basic and acidic residues" evidence="2">
    <location>
        <begin position="138"/>
        <end position="149"/>
    </location>
</feature>
<keyword evidence="3" id="KW-0812">Transmembrane</keyword>
<evidence type="ECO:0000313" key="4">
    <source>
        <dbReference type="EMBL" id="SJM68188.1"/>
    </source>
</evidence>
<dbReference type="Pfam" id="PF04977">
    <property type="entry name" value="DivIC"/>
    <property type="match status" value="1"/>
</dbReference>
<evidence type="ECO:0000256" key="2">
    <source>
        <dbReference type="SAM" id="MobiDB-lite"/>
    </source>
</evidence>
<keyword evidence="3" id="KW-0472">Membrane</keyword>
<feature type="compositionally biased region" description="Low complexity" evidence="2">
    <location>
        <begin position="90"/>
        <end position="108"/>
    </location>
</feature>
<feature type="compositionally biased region" description="Low complexity" evidence="2">
    <location>
        <begin position="65"/>
        <end position="82"/>
    </location>
</feature>
<sequence>MATRRPNMPRVRPADQGHGATAANEGENAAAPAANTPAAPRTPTAVNRQKVVPMGAAPAHEEAPRAASSRPEAASASAAGKPATKKPAAKKPASQPAAKKPAAGKPAARTSTAKKQPGTPPTKKPNQPGKRPGPRQGGPREKRLRERAELSGAIRSGSGHRKPEAAQTPAEGGAPVPARAFSGRLLTLAVILAVVTVLLLPSVGTYMDQRAEVAEVQASIAQKQQEQDELVTQISRWDDPAYVKAQARNRINLVMPGEKKYMVVGATGEESAAGPQSVGDVRTDLPWVDSLWDTVVRSATD</sequence>
<name>A0A1R4GJ34_9MICC</name>
<evidence type="ECO:0000256" key="3">
    <source>
        <dbReference type="SAM" id="Phobius"/>
    </source>
</evidence>
<keyword evidence="4" id="KW-0132">Cell division</keyword>
<keyword evidence="5" id="KW-1185">Reference proteome</keyword>
<reference evidence="4 5" key="1">
    <citation type="submission" date="2017-02" db="EMBL/GenBank/DDBJ databases">
        <authorList>
            <person name="Peterson S.W."/>
        </authorList>
    </citation>
    <scope>NUCLEOTIDE SEQUENCE [LARGE SCALE GENOMIC DNA]</scope>
    <source>
        <strain evidence="4 5">B Ar 00.02</strain>
    </source>
</reference>
<dbReference type="AlphaFoldDB" id="A0A1R4GJ34"/>
<dbReference type="EMBL" id="FUHW01000038">
    <property type="protein sequence ID" value="SJM68188.1"/>
    <property type="molecule type" value="Genomic_DNA"/>
</dbReference>
<organism evidence="4 5">
    <name type="scientific">Arthrobacter rhombi</name>
    <dbReference type="NCBI Taxonomy" id="71253"/>
    <lineage>
        <taxon>Bacteria</taxon>
        <taxon>Bacillati</taxon>
        <taxon>Actinomycetota</taxon>
        <taxon>Actinomycetes</taxon>
        <taxon>Micrococcales</taxon>
        <taxon>Micrococcaceae</taxon>
        <taxon>Arthrobacter</taxon>
    </lineage>
</organism>
<keyword evidence="1" id="KW-0175">Coiled coil</keyword>
<evidence type="ECO:0000256" key="1">
    <source>
        <dbReference type="SAM" id="Coils"/>
    </source>
</evidence>
<feature type="region of interest" description="Disordered" evidence="2">
    <location>
        <begin position="1"/>
        <end position="175"/>
    </location>
</feature>
<feature type="coiled-coil region" evidence="1">
    <location>
        <begin position="206"/>
        <end position="233"/>
    </location>
</feature>
<protein>
    <submittedName>
        <fullName evidence="4">Cell division protein DivIC (FtsB), stabilizes FtsL against RasP cleavage</fullName>
    </submittedName>
</protein>
<feature type="compositionally biased region" description="Low complexity" evidence="2">
    <location>
        <begin position="19"/>
        <end position="48"/>
    </location>
</feature>
<dbReference type="InterPro" id="IPR007060">
    <property type="entry name" value="FtsL/DivIC"/>
</dbReference>
<dbReference type="GO" id="GO:0051301">
    <property type="term" value="P:cell division"/>
    <property type="evidence" value="ECO:0007669"/>
    <property type="project" value="UniProtKB-KW"/>
</dbReference>